<organism evidence="1">
    <name type="scientific">uncultured organism MedDCM-OCT-S11-C1587</name>
    <dbReference type="NCBI Taxonomy" id="743655"/>
    <lineage>
        <taxon>unclassified sequences</taxon>
        <taxon>environmental samples</taxon>
    </lineage>
</organism>
<accession>D6PL89</accession>
<protein>
    <submittedName>
        <fullName evidence="1">Uncharacterized protein</fullName>
    </submittedName>
</protein>
<name>D6PL89_9ZZZZ</name>
<dbReference type="EMBL" id="GU943142">
    <property type="protein sequence ID" value="ADD96490.1"/>
    <property type="molecule type" value="Genomic_DNA"/>
</dbReference>
<dbReference type="AlphaFoldDB" id="D6PL89"/>
<proteinExistence type="predicted"/>
<sequence length="153" mass="16593">MGGIANTPVGAEITGLSHLEGKTLKVIIDDSMHNDLTVSSGKVVLTTLPTSYVELGLNYTPIVKTLPVELKLPSGNTLAQKKRIVEATAILYLSQNLTLNGNNFSFVAGEFFTGKKRRKPMLGYDRDGQMTFSQSAPLFFNLLGIEFKVSVGQ</sequence>
<evidence type="ECO:0000313" key="1">
    <source>
        <dbReference type="EMBL" id="ADD96490.1"/>
    </source>
</evidence>
<reference evidence="1" key="1">
    <citation type="journal article" date="2010" name="ISME J.">
        <title>Metagenome of the Mediterranean deep chlorophyll maximum studied by direct and fosmid library 454 pyrosequencing.</title>
        <authorList>
            <person name="Ghai R."/>
            <person name="Martin-Cuadrado A.B."/>
            <person name="Molto A.G."/>
            <person name="Heredia I.G."/>
            <person name="Cabrera R."/>
            <person name="Martin J."/>
            <person name="Verdu M."/>
            <person name="Deschamps P."/>
            <person name="Moreira D."/>
            <person name="Lopez-Garcia P."/>
            <person name="Mira A."/>
            <person name="Rodriguez-Valera F."/>
        </authorList>
    </citation>
    <scope>NUCLEOTIDE SEQUENCE</scope>
</reference>